<dbReference type="SMART" id="SM00174">
    <property type="entry name" value="RHO"/>
    <property type="match status" value="1"/>
</dbReference>
<comment type="caution">
    <text evidence="3">The sequence shown here is derived from an EMBL/GenBank/DDBJ whole genome shotgun (WGS) entry which is preliminary data.</text>
</comment>
<dbReference type="PROSITE" id="PS51421">
    <property type="entry name" value="RAS"/>
    <property type="match status" value="1"/>
</dbReference>
<evidence type="ECO:0000313" key="3">
    <source>
        <dbReference type="EMBL" id="KAJ3648405.1"/>
    </source>
</evidence>
<dbReference type="InterPro" id="IPR027417">
    <property type="entry name" value="P-loop_NTPase"/>
</dbReference>
<dbReference type="PRINTS" id="PR00449">
    <property type="entry name" value="RASTRNSFRMNG"/>
</dbReference>
<comment type="similarity">
    <text evidence="1">Belongs to the small GTPase superfamily. Rab family.</text>
</comment>
<proteinExistence type="inferred from homology"/>
<dbReference type="FunFam" id="3.40.50.300:FF:000808">
    <property type="entry name" value="Small GTP-binding protein, putative"/>
    <property type="match status" value="1"/>
</dbReference>
<dbReference type="Proteomes" id="UP001168821">
    <property type="component" value="Unassembled WGS sequence"/>
</dbReference>
<protein>
    <submittedName>
        <fullName evidence="3">Uncharacterized protein</fullName>
    </submittedName>
</protein>
<gene>
    <name evidence="3" type="ORF">Zmor_020210</name>
</gene>
<keyword evidence="2" id="KW-0547">Nucleotide-binding</keyword>
<dbReference type="SMART" id="SM00176">
    <property type="entry name" value="RAN"/>
    <property type="match status" value="1"/>
</dbReference>
<keyword evidence="4" id="KW-1185">Reference proteome</keyword>
<dbReference type="SMART" id="SM00175">
    <property type="entry name" value="RAB"/>
    <property type="match status" value="1"/>
</dbReference>
<dbReference type="Pfam" id="PF00071">
    <property type="entry name" value="Ras"/>
    <property type="match status" value="1"/>
</dbReference>
<dbReference type="AlphaFoldDB" id="A0AA38I3K4"/>
<evidence type="ECO:0000256" key="1">
    <source>
        <dbReference type="ARBA" id="ARBA00006270"/>
    </source>
</evidence>
<accession>A0AA38I3K4</accession>
<evidence type="ECO:0000313" key="4">
    <source>
        <dbReference type="Proteomes" id="UP001168821"/>
    </source>
</evidence>
<dbReference type="SMART" id="SM00173">
    <property type="entry name" value="RAS"/>
    <property type="match status" value="1"/>
</dbReference>
<dbReference type="NCBIfam" id="TIGR00231">
    <property type="entry name" value="small_GTP"/>
    <property type="match status" value="1"/>
</dbReference>
<dbReference type="EMBL" id="JALNTZ010000006">
    <property type="protein sequence ID" value="KAJ3648405.1"/>
    <property type="molecule type" value="Genomic_DNA"/>
</dbReference>
<dbReference type="InterPro" id="IPR005225">
    <property type="entry name" value="Small_GTP-bd"/>
</dbReference>
<dbReference type="SUPFAM" id="SSF52540">
    <property type="entry name" value="P-loop containing nucleoside triphosphate hydrolases"/>
    <property type="match status" value="1"/>
</dbReference>
<reference evidence="3" key="1">
    <citation type="journal article" date="2023" name="G3 (Bethesda)">
        <title>Whole genome assemblies of Zophobas morio and Tenebrio molitor.</title>
        <authorList>
            <person name="Kaur S."/>
            <person name="Stinson S.A."/>
            <person name="diCenzo G.C."/>
        </authorList>
    </citation>
    <scope>NUCLEOTIDE SEQUENCE</scope>
    <source>
        <strain evidence="3">QUZm001</strain>
    </source>
</reference>
<dbReference type="PROSITE" id="PS51420">
    <property type="entry name" value="RHO"/>
    <property type="match status" value="1"/>
</dbReference>
<dbReference type="PANTHER" id="PTHR47978">
    <property type="match status" value="1"/>
</dbReference>
<sequence>MDTITRKVIVLGDQGVGKTSTITRYVKKSFPNNTRPTIGGSLFVYKHVDNITIKLEIWDTAGQERYKSVVPKFYRGTNAAIIVFDVTSQQTFESVQEWVAELKTIVESPMVLCVVGNKIDLRENRQVSTDDAYQYARSIGASYYECSAKQDQGVEVIFDDVARALQRLYGNNCTRNEETENLSIRGTAHGSAVNPNFCGFPI</sequence>
<dbReference type="PROSITE" id="PS51419">
    <property type="entry name" value="RAB"/>
    <property type="match status" value="1"/>
</dbReference>
<dbReference type="GO" id="GO:0005525">
    <property type="term" value="F:GTP binding"/>
    <property type="evidence" value="ECO:0007669"/>
    <property type="project" value="InterPro"/>
</dbReference>
<dbReference type="GO" id="GO:0003924">
    <property type="term" value="F:GTPase activity"/>
    <property type="evidence" value="ECO:0007669"/>
    <property type="project" value="InterPro"/>
</dbReference>
<dbReference type="InterPro" id="IPR001806">
    <property type="entry name" value="Small_GTPase"/>
</dbReference>
<dbReference type="CDD" id="cd00154">
    <property type="entry name" value="Rab"/>
    <property type="match status" value="1"/>
</dbReference>
<name>A0AA38I3K4_9CUCU</name>
<dbReference type="Gene3D" id="3.40.50.300">
    <property type="entry name" value="P-loop containing nucleotide triphosphate hydrolases"/>
    <property type="match status" value="1"/>
</dbReference>
<evidence type="ECO:0000256" key="2">
    <source>
        <dbReference type="ARBA" id="ARBA00022741"/>
    </source>
</evidence>
<organism evidence="3 4">
    <name type="scientific">Zophobas morio</name>
    <dbReference type="NCBI Taxonomy" id="2755281"/>
    <lineage>
        <taxon>Eukaryota</taxon>
        <taxon>Metazoa</taxon>
        <taxon>Ecdysozoa</taxon>
        <taxon>Arthropoda</taxon>
        <taxon>Hexapoda</taxon>
        <taxon>Insecta</taxon>
        <taxon>Pterygota</taxon>
        <taxon>Neoptera</taxon>
        <taxon>Endopterygota</taxon>
        <taxon>Coleoptera</taxon>
        <taxon>Polyphaga</taxon>
        <taxon>Cucujiformia</taxon>
        <taxon>Tenebrionidae</taxon>
        <taxon>Zophobas</taxon>
    </lineage>
</organism>